<gene>
    <name evidence="3" type="primary">cheY_2</name>
    <name evidence="3" type="ORF">Pla8534_32480</name>
</gene>
<keyword evidence="4" id="KW-1185">Reference proteome</keyword>
<dbReference type="OrthoDB" id="9813953at2"/>
<dbReference type="SUPFAM" id="SSF52172">
    <property type="entry name" value="CheY-like"/>
    <property type="match status" value="1"/>
</dbReference>
<evidence type="ECO:0000313" key="3">
    <source>
        <dbReference type="EMBL" id="QDU95433.1"/>
    </source>
</evidence>
<feature type="domain" description="Response regulatory" evidence="2">
    <location>
        <begin position="4"/>
        <end position="119"/>
    </location>
</feature>
<dbReference type="PROSITE" id="PS50110">
    <property type="entry name" value="RESPONSE_REGULATORY"/>
    <property type="match status" value="1"/>
</dbReference>
<dbReference type="InterPro" id="IPR001789">
    <property type="entry name" value="Sig_transdc_resp-reg_receiver"/>
</dbReference>
<dbReference type="InterPro" id="IPR052048">
    <property type="entry name" value="ST_Response_Regulator"/>
</dbReference>
<reference evidence="3 4" key="1">
    <citation type="submission" date="2019-02" db="EMBL/GenBank/DDBJ databases">
        <title>Deep-cultivation of Planctomycetes and their phenomic and genomic characterization uncovers novel biology.</title>
        <authorList>
            <person name="Wiegand S."/>
            <person name="Jogler M."/>
            <person name="Boedeker C."/>
            <person name="Pinto D."/>
            <person name="Vollmers J."/>
            <person name="Rivas-Marin E."/>
            <person name="Kohn T."/>
            <person name="Peeters S.H."/>
            <person name="Heuer A."/>
            <person name="Rast P."/>
            <person name="Oberbeckmann S."/>
            <person name="Bunk B."/>
            <person name="Jeske O."/>
            <person name="Meyerdierks A."/>
            <person name="Storesund J.E."/>
            <person name="Kallscheuer N."/>
            <person name="Luecker S."/>
            <person name="Lage O.M."/>
            <person name="Pohl T."/>
            <person name="Merkel B.J."/>
            <person name="Hornburger P."/>
            <person name="Mueller R.-W."/>
            <person name="Bruemmer F."/>
            <person name="Labrenz M."/>
            <person name="Spormann A.M."/>
            <person name="Op den Camp H."/>
            <person name="Overmann J."/>
            <person name="Amann R."/>
            <person name="Jetten M.S.M."/>
            <person name="Mascher T."/>
            <person name="Medema M.H."/>
            <person name="Devos D.P."/>
            <person name="Kaster A.-K."/>
            <person name="Ovreas L."/>
            <person name="Rohde M."/>
            <person name="Galperin M.Y."/>
            <person name="Jogler C."/>
        </authorList>
    </citation>
    <scope>NUCLEOTIDE SEQUENCE [LARGE SCALE GENOMIC DNA]</scope>
    <source>
        <strain evidence="3 4">Pla85_3_4</strain>
    </source>
</reference>
<dbReference type="Proteomes" id="UP000317648">
    <property type="component" value="Chromosome"/>
</dbReference>
<feature type="modified residue" description="4-aspartylphosphate" evidence="1">
    <location>
        <position position="54"/>
    </location>
</feature>
<evidence type="ECO:0000313" key="4">
    <source>
        <dbReference type="Proteomes" id="UP000317648"/>
    </source>
</evidence>
<dbReference type="PANTHER" id="PTHR43228">
    <property type="entry name" value="TWO-COMPONENT RESPONSE REGULATOR"/>
    <property type="match status" value="1"/>
</dbReference>
<name>A0A518DUC1_9BACT</name>
<sequence>MSARFLIADDSGTMRKIIIRSLNALGVTDIVEAADGEQAIALFAKQPFDMVLTDWNMPGKSGLEVVQAIRTAGSKIPVMLITTEGEKSRVVQAIQAGVTDYVVKPFDSEKLRAKIDKHLSQLADA</sequence>
<dbReference type="EMBL" id="CP036433">
    <property type="protein sequence ID" value="QDU95433.1"/>
    <property type="molecule type" value="Genomic_DNA"/>
</dbReference>
<dbReference type="AlphaFoldDB" id="A0A518DUC1"/>
<dbReference type="GO" id="GO:0000160">
    <property type="term" value="P:phosphorelay signal transduction system"/>
    <property type="evidence" value="ECO:0007669"/>
    <property type="project" value="InterPro"/>
</dbReference>
<dbReference type="PANTHER" id="PTHR43228:SF1">
    <property type="entry name" value="TWO-COMPONENT RESPONSE REGULATOR ARR22"/>
    <property type="match status" value="1"/>
</dbReference>
<protein>
    <submittedName>
        <fullName evidence="3">Chemotaxis protein CheY</fullName>
    </submittedName>
</protein>
<dbReference type="SMART" id="SM00448">
    <property type="entry name" value="REC"/>
    <property type="match status" value="1"/>
</dbReference>
<organism evidence="3 4">
    <name type="scientific">Lignipirellula cremea</name>
    <dbReference type="NCBI Taxonomy" id="2528010"/>
    <lineage>
        <taxon>Bacteria</taxon>
        <taxon>Pseudomonadati</taxon>
        <taxon>Planctomycetota</taxon>
        <taxon>Planctomycetia</taxon>
        <taxon>Pirellulales</taxon>
        <taxon>Pirellulaceae</taxon>
        <taxon>Lignipirellula</taxon>
    </lineage>
</organism>
<proteinExistence type="predicted"/>
<dbReference type="RefSeq" id="WP_145054173.1">
    <property type="nucleotide sequence ID" value="NZ_CP036433.1"/>
</dbReference>
<dbReference type="InterPro" id="IPR011006">
    <property type="entry name" value="CheY-like_superfamily"/>
</dbReference>
<dbReference type="Gene3D" id="3.40.50.2300">
    <property type="match status" value="1"/>
</dbReference>
<accession>A0A518DUC1</accession>
<dbReference type="Pfam" id="PF00072">
    <property type="entry name" value="Response_reg"/>
    <property type="match status" value="1"/>
</dbReference>
<dbReference type="KEGG" id="lcre:Pla8534_32480"/>
<evidence type="ECO:0000256" key="1">
    <source>
        <dbReference type="PROSITE-ProRule" id="PRU00169"/>
    </source>
</evidence>
<keyword evidence="1" id="KW-0597">Phosphoprotein</keyword>
<evidence type="ECO:0000259" key="2">
    <source>
        <dbReference type="PROSITE" id="PS50110"/>
    </source>
</evidence>